<evidence type="ECO:0000256" key="1">
    <source>
        <dbReference type="ARBA" id="ARBA00001970"/>
    </source>
</evidence>
<evidence type="ECO:0000259" key="9">
    <source>
        <dbReference type="PROSITE" id="PS51405"/>
    </source>
</evidence>
<dbReference type="HOGENOM" id="CLU_029871_0_0_1"/>
<accession>A0A0C9UGN1</accession>
<dbReference type="AlphaFoldDB" id="A0A0C9UGN1"/>
<gene>
    <name evidence="10" type="ORF">M422DRAFT_274887</name>
</gene>
<keyword evidence="4" id="KW-0479">Metal-binding</keyword>
<feature type="domain" description="Heme haloperoxidase family profile" evidence="9">
    <location>
        <begin position="65"/>
        <end position="280"/>
    </location>
</feature>
<name>A0A0C9UGN1_SPHS4</name>
<keyword evidence="2" id="KW-0575">Peroxidase</keyword>
<evidence type="ECO:0000256" key="7">
    <source>
        <dbReference type="ARBA" id="ARBA00025795"/>
    </source>
</evidence>
<keyword evidence="8" id="KW-0732">Signal</keyword>
<evidence type="ECO:0000256" key="5">
    <source>
        <dbReference type="ARBA" id="ARBA00023002"/>
    </source>
</evidence>
<dbReference type="PANTHER" id="PTHR33577:SF16">
    <property type="entry name" value="HEME HALOPEROXIDASE FAMILY PROFILE DOMAIN-CONTAINING PROTEIN"/>
    <property type="match status" value="1"/>
</dbReference>
<evidence type="ECO:0000313" key="11">
    <source>
        <dbReference type="Proteomes" id="UP000054279"/>
    </source>
</evidence>
<dbReference type="GO" id="GO:0046872">
    <property type="term" value="F:metal ion binding"/>
    <property type="evidence" value="ECO:0007669"/>
    <property type="project" value="UniProtKB-KW"/>
</dbReference>
<dbReference type="Proteomes" id="UP000054279">
    <property type="component" value="Unassembled WGS sequence"/>
</dbReference>
<dbReference type="OrthoDB" id="2542103at2759"/>
<evidence type="ECO:0000313" key="10">
    <source>
        <dbReference type="EMBL" id="KIJ24360.1"/>
    </source>
</evidence>
<reference evidence="10 11" key="1">
    <citation type="submission" date="2014-06" db="EMBL/GenBank/DDBJ databases">
        <title>Evolutionary Origins and Diversification of the Mycorrhizal Mutualists.</title>
        <authorList>
            <consortium name="DOE Joint Genome Institute"/>
            <consortium name="Mycorrhizal Genomics Consortium"/>
            <person name="Kohler A."/>
            <person name="Kuo A."/>
            <person name="Nagy L.G."/>
            <person name="Floudas D."/>
            <person name="Copeland A."/>
            <person name="Barry K.W."/>
            <person name="Cichocki N."/>
            <person name="Veneault-Fourrey C."/>
            <person name="LaButti K."/>
            <person name="Lindquist E.A."/>
            <person name="Lipzen A."/>
            <person name="Lundell T."/>
            <person name="Morin E."/>
            <person name="Murat C."/>
            <person name="Riley R."/>
            <person name="Ohm R."/>
            <person name="Sun H."/>
            <person name="Tunlid A."/>
            <person name="Henrissat B."/>
            <person name="Grigoriev I.V."/>
            <person name="Hibbett D.S."/>
            <person name="Martin F."/>
        </authorList>
    </citation>
    <scope>NUCLEOTIDE SEQUENCE [LARGE SCALE GENOMIC DNA]</scope>
    <source>
        <strain evidence="10 11">SS14</strain>
    </source>
</reference>
<dbReference type="EMBL" id="KN837498">
    <property type="protein sequence ID" value="KIJ24360.1"/>
    <property type="molecule type" value="Genomic_DNA"/>
</dbReference>
<evidence type="ECO:0000256" key="8">
    <source>
        <dbReference type="SAM" id="SignalP"/>
    </source>
</evidence>
<dbReference type="PROSITE" id="PS51405">
    <property type="entry name" value="HEME_HALOPEROXIDASE"/>
    <property type="match status" value="1"/>
</dbReference>
<proteinExistence type="inferred from homology"/>
<dbReference type="InterPro" id="IPR000028">
    <property type="entry name" value="Chloroperoxidase"/>
</dbReference>
<protein>
    <recommendedName>
        <fullName evidence="9">Heme haloperoxidase family profile domain-containing protein</fullName>
    </recommendedName>
</protein>
<keyword evidence="6" id="KW-0408">Iron</keyword>
<dbReference type="SUPFAM" id="SSF47571">
    <property type="entry name" value="Cloroperoxidase"/>
    <property type="match status" value="1"/>
</dbReference>
<feature type="signal peptide" evidence="8">
    <location>
        <begin position="1"/>
        <end position="18"/>
    </location>
</feature>
<dbReference type="InterPro" id="IPR036851">
    <property type="entry name" value="Chloroperoxidase-like_sf"/>
</dbReference>
<feature type="chain" id="PRO_5002221095" description="Heme haloperoxidase family profile domain-containing protein" evidence="8">
    <location>
        <begin position="19"/>
        <end position="364"/>
    </location>
</feature>
<evidence type="ECO:0000256" key="3">
    <source>
        <dbReference type="ARBA" id="ARBA00022617"/>
    </source>
</evidence>
<evidence type="ECO:0000256" key="6">
    <source>
        <dbReference type="ARBA" id="ARBA00023004"/>
    </source>
</evidence>
<dbReference type="GO" id="GO:0004601">
    <property type="term" value="F:peroxidase activity"/>
    <property type="evidence" value="ECO:0007669"/>
    <property type="project" value="UniProtKB-KW"/>
</dbReference>
<sequence length="364" mass="39942">MTIFASFLLLALICLAVAFPTYDSIAGLSEREINEYVARNGVAAIPNPPLPLPKGQDGLKLVNDPAHPFIAAGPNDIRGPCPALNTLASHGYLPRNGVVRPDQIVTAVMEGLNLGNDFAKFLCYQAFLMNGNPLTNLMSIRMKTRGTGPDPPKPALIGGLGQHGTFEAVFNEDLFQGFISTSTKFGFNGTYDVNAAAELRNQRLQNSIQTNPQLVFTSPRILSAYSEAVFPTIFFVDGRLNNCQLAIDAARHFFDFEMMPTDFHRQPAPVNFTMVDPLVSEIFNKHPFAPGVNHGKKNFVLQPQTPPLSNFCGIYEDIVIHVVPGQYPKPTGVLRDALNKNLGFFYGAVRAEHNCTQVFPYGRD</sequence>
<keyword evidence="3" id="KW-0349">Heme</keyword>
<comment type="cofactor">
    <cofactor evidence="1">
        <name>heme b</name>
        <dbReference type="ChEBI" id="CHEBI:60344"/>
    </cofactor>
</comment>
<evidence type="ECO:0000256" key="4">
    <source>
        <dbReference type="ARBA" id="ARBA00022723"/>
    </source>
</evidence>
<organism evidence="10 11">
    <name type="scientific">Sphaerobolus stellatus (strain SS14)</name>
    <dbReference type="NCBI Taxonomy" id="990650"/>
    <lineage>
        <taxon>Eukaryota</taxon>
        <taxon>Fungi</taxon>
        <taxon>Dikarya</taxon>
        <taxon>Basidiomycota</taxon>
        <taxon>Agaricomycotina</taxon>
        <taxon>Agaricomycetes</taxon>
        <taxon>Phallomycetidae</taxon>
        <taxon>Geastrales</taxon>
        <taxon>Sphaerobolaceae</taxon>
        <taxon>Sphaerobolus</taxon>
    </lineage>
</organism>
<keyword evidence="11" id="KW-1185">Reference proteome</keyword>
<keyword evidence="5" id="KW-0560">Oxidoreductase</keyword>
<dbReference type="PANTHER" id="PTHR33577">
    <property type="entry name" value="STERIGMATOCYSTIN BIOSYNTHESIS PEROXIDASE STCC-RELATED"/>
    <property type="match status" value="1"/>
</dbReference>
<dbReference type="Pfam" id="PF01328">
    <property type="entry name" value="Peroxidase_2"/>
    <property type="match status" value="1"/>
</dbReference>
<evidence type="ECO:0000256" key="2">
    <source>
        <dbReference type="ARBA" id="ARBA00022559"/>
    </source>
</evidence>
<comment type="similarity">
    <text evidence="7">Belongs to the chloroperoxidase family.</text>
</comment>
<dbReference type="Gene3D" id="1.10.489.10">
    <property type="entry name" value="Chloroperoxidase-like"/>
    <property type="match status" value="1"/>
</dbReference>